<evidence type="ECO:0000256" key="1">
    <source>
        <dbReference type="ARBA" id="ARBA00013260"/>
    </source>
</evidence>
<evidence type="ECO:0000313" key="6">
    <source>
        <dbReference type="EMBL" id="VAY86285.1"/>
    </source>
</evidence>
<gene>
    <name evidence="6" type="ORF">MNB_ARC-1_822</name>
</gene>
<evidence type="ECO:0000256" key="4">
    <source>
        <dbReference type="ARBA" id="ARBA00022884"/>
    </source>
</evidence>
<dbReference type="SUPFAM" id="SSF53178">
    <property type="entry name" value="Peptidyl-tRNA hydrolase-like"/>
    <property type="match status" value="1"/>
</dbReference>
<dbReference type="PANTHER" id="PTHR17224:SF1">
    <property type="entry name" value="PEPTIDYL-TRNA HYDROLASE"/>
    <property type="match status" value="1"/>
</dbReference>
<evidence type="ECO:0000256" key="2">
    <source>
        <dbReference type="ARBA" id="ARBA00022555"/>
    </source>
</evidence>
<protein>
    <recommendedName>
        <fullName evidence="1">peptidyl-tRNA hydrolase</fullName>
        <ecNumber evidence="1">3.1.1.29</ecNumber>
    </recommendedName>
</protein>
<name>A0A3B1E5D3_9ZZZZ</name>
<dbReference type="PANTHER" id="PTHR17224">
    <property type="entry name" value="PEPTIDYL-TRNA HYDROLASE"/>
    <property type="match status" value="1"/>
</dbReference>
<dbReference type="PROSITE" id="PS01195">
    <property type="entry name" value="PEPT_TRNA_HYDROL_1"/>
    <property type="match status" value="1"/>
</dbReference>
<accession>A0A3B1E5D3</accession>
<reference evidence="6" key="1">
    <citation type="submission" date="2018-10" db="EMBL/GenBank/DDBJ databases">
        <authorList>
            <person name="Aoki K."/>
        </authorList>
    </citation>
    <scope>NUCLEOTIDE SEQUENCE</scope>
</reference>
<dbReference type="NCBIfam" id="TIGR00447">
    <property type="entry name" value="pth"/>
    <property type="match status" value="1"/>
</dbReference>
<dbReference type="Pfam" id="PF01195">
    <property type="entry name" value="Pept_tRNA_hydro"/>
    <property type="match status" value="1"/>
</dbReference>
<dbReference type="Gene3D" id="3.40.50.1470">
    <property type="entry name" value="Peptidyl-tRNA hydrolase"/>
    <property type="match status" value="1"/>
</dbReference>
<dbReference type="EC" id="3.1.1.29" evidence="1"/>
<dbReference type="CDD" id="cd00462">
    <property type="entry name" value="PTH"/>
    <property type="match status" value="1"/>
</dbReference>
<keyword evidence="4" id="KW-0694">RNA-binding</keyword>
<dbReference type="GO" id="GO:0004045">
    <property type="term" value="F:peptidyl-tRNA hydrolase activity"/>
    <property type="evidence" value="ECO:0007669"/>
    <property type="project" value="UniProtKB-EC"/>
</dbReference>
<dbReference type="InterPro" id="IPR018171">
    <property type="entry name" value="Pept_tRNA_hydro_CS"/>
</dbReference>
<proteinExistence type="inferred from homology"/>
<organism evidence="6">
    <name type="scientific">hydrothermal vent metagenome</name>
    <dbReference type="NCBI Taxonomy" id="652676"/>
    <lineage>
        <taxon>unclassified sequences</taxon>
        <taxon>metagenomes</taxon>
        <taxon>ecological metagenomes</taxon>
    </lineage>
</organism>
<evidence type="ECO:0000256" key="3">
    <source>
        <dbReference type="ARBA" id="ARBA00022801"/>
    </source>
</evidence>
<sequence>MYLIVGLGNPTKHYANNRHNVGFLAIDSLLNSKEHIDITKTSFFGQLNKFNNMLFLKPTTFMNNSGKSLQAVASFYKIDSQNIFIIYDDLDMKFGALKFRIGGRDAGHNGLKSINNYIENNYTKIKVGIGRPEHKGQVNSYVLSDFEDSQKEELQNKIFPNIEKAILNIDKKSFKDISSLYSL</sequence>
<evidence type="ECO:0000256" key="5">
    <source>
        <dbReference type="ARBA" id="ARBA00038063"/>
    </source>
</evidence>
<dbReference type="EMBL" id="UOYO01000003">
    <property type="protein sequence ID" value="VAY86285.1"/>
    <property type="molecule type" value="Genomic_DNA"/>
</dbReference>
<keyword evidence="2" id="KW-0820">tRNA-binding</keyword>
<dbReference type="AlphaFoldDB" id="A0A3B1E5D3"/>
<dbReference type="GO" id="GO:0000049">
    <property type="term" value="F:tRNA binding"/>
    <property type="evidence" value="ECO:0007669"/>
    <property type="project" value="UniProtKB-KW"/>
</dbReference>
<dbReference type="InterPro" id="IPR001328">
    <property type="entry name" value="Pept_tRNA_hydro"/>
</dbReference>
<dbReference type="InterPro" id="IPR036416">
    <property type="entry name" value="Pept_tRNA_hydro_sf"/>
</dbReference>
<keyword evidence="3 6" id="KW-0378">Hydrolase</keyword>
<dbReference type="HAMAP" id="MF_00083">
    <property type="entry name" value="Pept_tRNA_hydro_bact"/>
    <property type="match status" value="1"/>
</dbReference>
<comment type="similarity">
    <text evidence="5">Belongs to the PTH family.</text>
</comment>